<dbReference type="CDD" id="cd02440">
    <property type="entry name" value="AdoMet_MTases"/>
    <property type="match status" value="1"/>
</dbReference>
<dbReference type="RefSeq" id="XP_004997223.1">
    <property type="nucleotide sequence ID" value="XM_004997166.1"/>
</dbReference>
<gene>
    <name evidence="6" type="ORF">PTSG_01252</name>
</gene>
<feature type="compositionally biased region" description="Low complexity" evidence="4">
    <location>
        <begin position="297"/>
        <end position="308"/>
    </location>
</feature>
<dbReference type="GO" id="GO:0032259">
    <property type="term" value="P:methylation"/>
    <property type="evidence" value="ECO:0007669"/>
    <property type="project" value="UniProtKB-KW"/>
</dbReference>
<evidence type="ECO:0000256" key="3">
    <source>
        <dbReference type="ARBA" id="ARBA00022679"/>
    </source>
</evidence>
<keyword evidence="2 6" id="KW-0489">Methyltransferase</keyword>
<dbReference type="Pfam" id="PF08242">
    <property type="entry name" value="Methyltransf_12"/>
    <property type="match status" value="1"/>
</dbReference>
<evidence type="ECO:0000259" key="5">
    <source>
        <dbReference type="Pfam" id="PF08242"/>
    </source>
</evidence>
<dbReference type="InterPro" id="IPR026113">
    <property type="entry name" value="METTL2/6/8-like"/>
</dbReference>
<keyword evidence="7" id="KW-1185">Reference proteome</keyword>
<dbReference type="EMBL" id="GL832958">
    <property type="protein sequence ID" value="EGD80662.1"/>
    <property type="molecule type" value="Genomic_DNA"/>
</dbReference>
<dbReference type="KEGG" id="sre:PTSG_01252"/>
<dbReference type="GO" id="GO:0008757">
    <property type="term" value="F:S-adenosylmethionine-dependent methyltransferase activity"/>
    <property type="evidence" value="ECO:0007669"/>
    <property type="project" value="UniProtKB-ARBA"/>
</dbReference>
<evidence type="ECO:0000256" key="2">
    <source>
        <dbReference type="ARBA" id="ARBA00022603"/>
    </source>
</evidence>
<dbReference type="OMA" id="DAQRNWD"/>
<dbReference type="InterPro" id="IPR013217">
    <property type="entry name" value="Methyltransf_12"/>
</dbReference>
<dbReference type="eggNOG" id="KOG2361">
    <property type="taxonomic scope" value="Eukaryota"/>
</dbReference>
<dbReference type="OrthoDB" id="417697at2759"/>
<organism evidence="7">
    <name type="scientific">Salpingoeca rosetta (strain ATCC 50818 / BSB-021)</name>
    <dbReference type="NCBI Taxonomy" id="946362"/>
    <lineage>
        <taxon>Eukaryota</taxon>
        <taxon>Choanoflagellata</taxon>
        <taxon>Craspedida</taxon>
        <taxon>Salpingoecidae</taxon>
        <taxon>Salpingoeca</taxon>
    </lineage>
</organism>
<evidence type="ECO:0000256" key="1">
    <source>
        <dbReference type="ARBA" id="ARBA00009725"/>
    </source>
</evidence>
<proteinExistence type="inferred from homology"/>
<dbReference type="PANTHER" id="PTHR22809">
    <property type="entry name" value="METHYLTRANSFERASE-RELATED"/>
    <property type="match status" value="1"/>
</dbReference>
<dbReference type="PANTHER" id="PTHR22809:SF5">
    <property type="entry name" value="TRNA N(3)-METHYLCYTIDINE METHYLTRANSFERASE METTL6"/>
    <property type="match status" value="1"/>
</dbReference>
<feature type="domain" description="Methyltransferase type 12" evidence="5">
    <location>
        <begin position="96"/>
        <end position="196"/>
    </location>
</feature>
<reference evidence="6" key="1">
    <citation type="submission" date="2009-08" db="EMBL/GenBank/DDBJ databases">
        <title>Annotation of Salpingoeca rosetta.</title>
        <authorList>
            <consortium name="The Broad Institute Genome Sequencing Platform"/>
            <person name="Russ C."/>
            <person name="Cuomo C."/>
            <person name="Burger G."/>
            <person name="Gray M.W."/>
            <person name="Holland P.W.H."/>
            <person name="King N."/>
            <person name="Lang F.B.F."/>
            <person name="Roger A.J."/>
            <person name="Ruiz-Trillo I."/>
            <person name="Young S.K."/>
            <person name="Zeng Q."/>
            <person name="Gargeya S."/>
            <person name="Alvarado L."/>
            <person name="Berlin A."/>
            <person name="Chapman S.B."/>
            <person name="Chen Z."/>
            <person name="Freedman E."/>
            <person name="Gellesch M."/>
            <person name="Goldberg J."/>
            <person name="Griggs A."/>
            <person name="Gujja S."/>
            <person name="Heilman E."/>
            <person name="Heiman D."/>
            <person name="Howarth C."/>
            <person name="Mehta T."/>
            <person name="Neiman D."/>
            <person name="Pearson M."/>
            <person name="Roberts A."/>
            <person name="Saif S."/>
            <person name="Shea T."/>
            <person name="Shenoy N."/>
            <person name="Sisk P."/>
            <person name="Stolte C."/>
            <person name="Sykes S."/>
            <person name="White J."/>
            <person name="Yandava C."/>
            <person name="Haas B."/>
            <person name="Nusbaum C."/>
            <person name="Birren B."/>
        </authorList>
    </citation>
    <scope>NUCLEOTIDE SEQUENCE [LARGE SCALE GENOMIC DNA]</scope>
    <source>
        <strain evidence="6">ATCC 50818</strain>
    </source>
</reference>
<accession>F2TZT4</accession>
<dbReference type="GeneID" id="16077819"/>
<feature type="region of interest" description="Disordered" evidence="4">
    <location>
        <begin position="281"/>
        <end position="324"/>
    </location>
</feature>
<dbReference type="Proteomes" id="UP000007799">
    <property type="component" value="Unassembled WGS sequence"/>
</dbReference>
<name>F2TZT4_SALR5</name>
<dbReference type="STRING" id="946362.F2TZT4"/>
<dbReference type="AlphaFoldDB" id="F2TZT4"/>
<dbReference type="GO" id="GO:0008173">
    <property type="term" value="F:RNA methyltransferase activity"/>
    <property type="evidence" value="ECO:0007669"/>
    <property type="project" value="UniProtKB-ARBA"/>
</dbReference>
<evidence type="ECO:0000256" key="4">
    <source>
        <dbReference type="SAM" id="MobiDB-lite"/>
    </source>
</evidence>
<dbReference type="Gene3D" id="3.40.50.150">
    <property type="entry name" value="Vaccinia Virus protein VP39"/>
    <property type="match status" value="1"/>
</dbReference>
<dbReference type="FunCoup" id="F2TZT4">
    <property type="interactions" value="1516"/>
</dbReference>
<dbReference type="SUPFAM" id="SSF53335">
    <property type="entry name" value="S-adenosyl-L-methionine-dependent methyltransferases"/>
    <property type="match status" value="1"/>
</dbReference>
<evidence type="ECO:0000313" key="6">
    <source>
        <dbReference type="EMBL" id="EGD80662.1"/>
    </source>
</evidence>
<dbReference type="InParanoid" id="F2TZT4"/>
<sequence>MMSDDSTTTAEGAGGELIVRSTEIVDLNQEVKQRVETEPCARPYLSVKFAKEAKRHWDLFYKRNTVNFFKDRHWLTREFPVLMQETNPQGERPVHLEIGCGVGNTVFPLRKENPRLFVHACDLSPRAVNFVKGHEEFTEEDCHAFQCDLTRDDVLEHMEPESCDTITALFVLSAMSIDEMRLLLANVVKVLKAGGAVCFRDYGIYDHAMLRFKKGHKLAPQLYYRQDGTRAFYFELEQTRALFKEFGLEADDLAYVSRRTINKKEGVDLARVFVQGTFVKQRQQQAGDGDDDDSADGADAAVHGSGDANDASDHAGKADGAADD</sequence>
<comment type="similarity">
    <text evidence="1">Belongs to the methyltransferase superfamily. METL family.</text>
</comment>
<dbReference type="InterPro" id="IPR029063">
    <property type="entry name" value="SAM-dependent_MTases_sf"/>
</dbReference>
<evidence type="ECO:0000313" key="7">
    <source>
        <dbReference type="Proteomes" id="UP000007799"/>
    </source>
</evidence>
<protein>
    <submittedName>
        <fullName evidence="6">Methyltransferase-like protein 6</fullName>
    </submittedName>
</protein>
<keyword evidence="3 6" id="KW-0808">Transferase</keyword>